<protein>
    <submittedName>
        <fullName evidence="1">Uncharacterized protein</fullName>
    </submittedName>
</protein>
<dbReference type="Proteomes" id="UP000829398">
    <property type="component" value="Chromosome 9"/>
</dbReference>
<name>A0ACB8HRP8_CITSI</name>
<accession>A0ACB8HRP8</accession>
<comment type="caution">
    <text evidence="1">The sequence shown here is derived from an EMBL/GenBank/DDBJ whole genome shotgun (WGS) entry which is preliminary data.</text>
</comment>
<gene>
    <name evidence="1" type="ORF">KPL71_025374</name>
</gene>
<sequence>MSRGYWLISVSRLSQLSVSRFGPEAILHFWLISASRLSQLSHCQETELNEGIQPQNTVLKPEIADLDVLIALRKGIRSCAQYPISNYVTYDRLSPSLRAFVTNLSGVQIPKNIQEALEDSKWRQAVMEEMSALEHMGTWELVQKPKGKVPVGCKWVFTVKYRSDGSIERYKARLVAKGFTQTYGIDYQETFAPVAKLNTIRVLLSLAANLDWPLQQLDVKNAFLNGDLAEEVYMELPPGFDKEGRGLVCKLKKSLYGLKQSPRAWFDRFSRAIRQQEYKQAQTDHTLFYRHKDGCKPVDTLMDANLKLGDLKDSIPIERGRYQRLVGKLIYLSHIRHDIAFAVSVVSQFMHAPCEEHMEAVYRILRYLKGTPGKGLLFKKNEARSVEAFTDADWAGSIKDRRSTSGYCTFVWGNLVTWRSKKQSVVARSSAEAEFRAIAQEARVADSNIIRCIDEEREALLTFKASLVDESGVLSSWGPEDEKRDCCKWTGLRCSNKTNHVILLDLQPIDFDSFPLRGTISPALLQLHRLTCLDLSLNNFSGSPIPEFIGSLTTLSYLDLSFAEFEGPIPSHLGNLSALQHLDLSLNHLFSVGNLDWLWHLSSLTYLDLVGIRLLQQLFLLVILLQLEPRVADSNNMIRCIDEEREALLTFKESLVDESGVLSSWGPEDEKRDRCKWAGVGCSNRTGHVIKLEIQPIDFGSFPLRGTISPALLQLHRLTYLDLSLNNFSGSPIPEFIGSLTKLSYLDLSFAEFEGPIPSHLGNLSALQHLDLSLNHLFSVGNLDWLSHLSSLTYLDLGSNNLSRSTDWLQVVGNLPLLTTFNLVLLGLDSNLLRGSIPVAFKHMVSLSFLGLASNEFEGGVPDFFANMCSLTMLNISDNKLRGHFPELIQNLSSGCTKNSLEMLYLSSNEITGSVPDLGGFSSLKELYLENNRLNGFTNNSIGQMSKLRTLSLNGNSLRGVISEAFFSNLSSLATLNLADNNLSLEFSNDWIPPFQLNFIHLRSCKMGPHFPKWLQTQNQVKELDISDAGISDTIPDWFWNQTTELFVLNISNNQIKGKLPDLSMRFDTSGSGIDISSNHFEGPIPALPTTATFLNLSKNKFSGTMSIICSMEGNNLLYLDLSSNFLPGRLPDCWMQFDGLGILNLANNNFSGNIPDSIGFLRNILTLSLYNNSLTGELPSSLNNCSQLRVIDLGNNELSGEIPPWIGEGLSKLVVLSMTSNKFHGNMPFQLCRLAYIQVLDLSLNHMSGIIPKCFNNLTAMTQETSSNPTISMDYYFIVGGGTATAFSRYSSSYFDNVLLTWKGNKYRYKNTLGLVKILDLSNNKLGGAFPEEIMDLVGLVALNLSRNHLTGQISPKIGQLKSLDFLDLSKNLFFGGIPASLSQLSGLSVMDLSHNNLSGKIPLGTQLQSFNASVYAGNPELWGLPPPNKCPNEDSASGQGRDDANTPEDEDEDEFITLGFYISLILGFFTGFWGFCSAILVNSSWRRSYFNFLTGVKNWVYVTVAVKIDKLKRRFRN</sequence>
<reference evidence="2" key="1">
    <citation type="journal article" date="2023" name="Hortic. Res.">
        <title>A chromosome-level phased genome enabling allele-level studies in sweet orange: a case study on citrus Huanglongbing tolerance.</title>
        <authorList>
            <person name="Wu B."/>
            <person name="Yu Q."/>
            <person name="Deng Z."/>
            <person name="Duan Y."/>
            <person name="Luo F."/>
            <person name="Gmitter F. Jr."/>
        </authorList>
    </citation>
    <scope>NUCLEOTIDE SEQUENCE [LARGE SCALE GENOMIC DNA]</scope>
    <source>
        <strain evidence="2">cv. Valencia</strain>
    </source>
</reference>
<organism evidence="1 2">
    <name type="scientific">Citrus sinensis</name>
    <name type="common">Sweet orange</name>
    <name type="synonym">Citrus aurantium var. sinensis</name>
    <dbReference type="NCBI Taxonomy" id="2711"/>
    <lineage>
        <taxon>Eukaryota</taxon>
        <taxon>Viridiplantae</taxon>
        <taxon>Streptophyta</taxon>
        <taxon>Embryophyta</taxon>
        <taxon>Tracheophyta</taxon>
        <taxon>Spermatophyta</taxon>
        <taxon>Magnoliopsida</taxon>
        <taxon>eudicotyledons</taxon>
        <taxon>Gunneridae</taxon>
        <taxon>Pentapetalae</taxon>
        <taxon>rosids</taxon>
        <taxon>malvids</taxon>
        <taxon>Sapindales</taxon>
        <taxon>Rutaceae</taxon>
        <taxon>Aurantioideae</taxon>
        <taxon>Citrus</taxon>
    </lineage>
</organism>
<keyword evidence="2" id="KW-1185">Reference proteome</keyword>
<evidence type="ECO:0000313" key="2">
    <source>
        <dbReference type="Proteomes" id="UP000829398"/>
    </source>
</evidence>
<dbReference type="EMBL" id="CM039178">
    <property type="protein sequence ID" value="KAH9677446.1"/>
    <property type="molecule type" value="Genomic_DNA"/>
</dbReference>
<evidence type="ECO:0000313" key="1">
    <source>
        <dbReference type="EMBL" id="KAH9677446.1"/>
    </source>
</evidence>
<proteinExistence type="predicted"/>